<feature type="transmembrane region" description="Helical" evidence="9">
    <location>
        <begin position="21"/>
        <end position="40"/>
    </location>
</feature>
<keyword evidence="4 9" id="KW-0812">Transmembrane</keyword>
<keyword evidence="5" id="KW-0547">Nucleotide-binding</keyword>
<name>A0A177SBT1_PSEPU</name>
<dbReference type="InterPro" id="IPR027417">
    <property type="entry name" value="P-loop_NTPase"/>
</dbReference>
<dbReference type="GO" id="GO:0005524">
    <property type="term" value="F:ATP binding"/>
    <property type="evidence" value="ECO:0007669"/>
    <property type="project" value="UniProtKB-KW"/>
</dbReference>
<feature type="transmembrane region" description="Helical" evidence="9">
    <location>
        <begin position="71"/>
        <end position="97"/>
    </location>
</feature>
<accession>A0A177SBT1</accession>
<dbReference type="GO" id="GO:0005886">
    <property type="term" value="C:plasma membrane"/>
    <property type="evidence" value="ECO:0007669"/>
    <property type="project" value="UniProtKB-SubCell"/>
</dbReference>
<evidence type="ECO:0000256" key="5">
    <source>
        <dbReference type="ARBA" id="ARBA00022741"/>
    </source>
</evidence>
<dbReference type="InterPro" id="IPR036640">
    <property type="entry name" value="ABC1_TM_sf"/>
</dbReference>
<proteinExistence type="predicted"/>
<dbReference type="SUPFAM" id="SSF52540">
    <property type="entry name" value="P-loop containing nucleoside triphosphate hydrolases"/>
    <property type="match status" value="1"/>
</dbReference>
<dbReference type="InterPro" id="IPR003439">
    <property type="entry name" value="ABC_transporter-like_ATP-bd"/>
</dbReference>
<evidence type="ECO:0000256" key="1">
    <source>
        <dbReference type="ARBA" id="ARBA00004651"/>
    </source>
</evidence>
<dbReference type="AlphaFoldDB" id="A0A177SBT1"/>
<gene>
    <name evidence="12" type="ORF">AYO28_03590</name>
</gene>
<dbReference type="CDD" id="cd07346">
    <property type="entry name" value="ABC_6TM_exporters"/>
    <property type="match status" value="1"/>
</dbReference>
<dbReference type="Gene3D" id="1.20.1560.10">
    <property type="entry name" value="ABC transporter type 1, transmembrane domain"/>
    <property type="match status" value="1"/>
</dbReference>
<dbReference type="FunFam" id="3.40.50.300:FF:000299">
    <property type="entry name" value="ABC transporter ATP-binding protein/permease"/>
    <property type="match status" value="1"/>
</dbReference>
<dbReference type="PROSITE" id="PS50929">
    <property type="entry name" value="ABC_TM1F"/>
    <property type="match status" value="1"/>
</dbReference>
<dbReference type="PROSITE" id="PS00211">
    <property type="entry name" value="ABC_TRANSPORTER_1"/>
    <property type="match status" value="1"/>
</dbReference>
<comment type="caution">
    <text evidence="12">The sequence shown here is derived from an EMBL/GenBank/DDBJ whole genome shotgun (WGS) entry which is preliminary data.</text>
</comment>
<evidence type="ECO:0000313" key="12">
    <source>
        <dbReference type="EMBL" id="OAI85009.1"/>
    </source>
</evidence>
<dbReference type="Proteomes" id="UP000077752">
    <property type="component" value="Unassembled WGS sequence"/>
</dbReference>
<sequence>MSHRHPLLRSLAIYREMPWRFALVAGLFVLINLGLVWQQWLIGHALNDVTAGVAVRRLEDGGLDGTVAWHWFWAILAVAFGRAVLQYAASLGSLILGQELLTRLRERILEQVLRLHLGYHWQHGIGEIVTRTTRDADKVRDALVSFWRQLVETPLVVLATVGLLGWYHPLLALGPLLLTLLGLYLFVLQTDRLVELDRAVGAAYDRVNQDLAEGIGAVRVIKSFGLQQQRIDGFSEQVRQFTGLARQALAWASSRIPLPQALVALGHVWILVVGAQLVAAGKIGIGELVTSLLIATTLVFRIEGIGRVMQTFADARASAGRIWHLLDAPTQIESGPRLLPAGPLGLQLEEVNVSAPGSERDILRQCSLLIAPGEVVAIVGATGTGKSLLASLLPRLTDADSGRVLLGNHDGGWQDVRALDLKDLRRRVHVLPQESFLFADSLAANLRLAAPQATDEELLDALHRAAADDILERLPNGLDSPLGDRGVTLSGGQRQRLCLARALLAAPDLLCLDDATSALDAISERHVLDHLRRPGGPTLLLIASKATTVERADRVLLLDQGRIVASGPHAELLQRNAAYRDLLGIDQ</sequence>
<dbReference type="SMART" id="SM00382">
    <property type="entry name" value="AAA"/>
    <property type="match status" value="1"/>
</dbReference>
<dbReference type="InterPro" id="IPR017871">
    <property type="entry name" value="ABC_transporter-like_CS"/>
</dbReference>
<dbReference type="InterPro" id="IPR011527">
    <property type="entry name" value="ABC1_TM_dom"/>
</dbReference>
<protein>
    <submittedName>
        <fullName evidence="12">ABC transporter ATP-binding protein</fullName>
    </submittedName>
</protein>
<organism evidence="12 13">
    <name type="scientific">Pseudomonas putida</name>
    <name type="common">Arthrobacter siderocapsulatus</name>
    <dbReference type="NCBI Taxonomy" id="303"/>
    <lineage>
        <taxon>Bacteria</taxon>
        <taxon>Pseudomonadati</taxon>
        <taxon>Pseudomonadota</taxon>
        <taxon>Gammaproteobacteria</taxon>
        <taxon>Pseudomonadales</taxon>
        <taxon>Pseudomonadaceae</taxon>
        <taxon>Pseudomonas</taxon>
    </lineage>
</organism>
<feature type="domain" description="ABC transporter" evidence="10">
    <location>
        <begin position="346"/>
        <end position="585"/>
    </location>
</feature>
<comment type="subcellular location">
    <subcellularLocation>
        <location evidence="1">Cell membrane</location>
        <topology evidence="1">Multi-pass membrane protein</topology>
    </subcellularLocation>
</comment>
<keyword evidence="7 9" id="KW-1133">Transmembrane helix</keyword>
<feature type="transmembrane region" description="Helical" evidence="9">
    <location>
        <begin position="170"/>
        <end position="188"/>
    </location>
</feature>
<dbReference type="GO" id="GO:0016887">
    <property type="term" value="F:ATP hydrolysis activity"/>
    <property type="evidence" value="ECO:0007669"/>
    <property type="project" value="InterPro"/>
</dbReference>
<reference evidence="12 13" key="1">
    <citation type="submission" date="2016-03" db="EMBL/GenBank/DDBJ databases">
        <title>Draft Genome Assembly of Pseudomonas putida strain CBF10-2.</title>
        <authorList>
            <person name="Iyer R.S."/>
            <person name="Damania A."/>
        </authorList>
    </citation>
    <scope>NUCLEOTIDE SEQUENCE [LARGE SCALE GENOMIC DNA]</scope>
    <source>
        <strain evidence="12 13">CBF10-2</strain>
    </source>
</reference>
<dbReference type="GO" id="GO:0015421">
    <property type="term" value="F:ABC-type oligopeptide transporter activity"/>
    <property type="evidence" value="ECO:0007669"/>
    <property type="project" value="TreeGrafter"/>
</dbReference>
<feature type="domain" description="ABC transmembrane type-1" evidence="11">
    <location>
        <begin position="22"/>
        <end position="314"/>
    </location>
</feature>
<evidence type="ECO:0000313" key="13">
    <source>
        <dbReference type="Proteomes" id="UP000077752"/>
    </source>
</evidence>
<dbReference type="PANTHER" id="PTHR43394">
    <property type="entry name" value="ATP-DEPENDENT PERMEASE MDL1, MITOCHONDRIAL"/>
    <property type="match status" value="1"/>
</dbReference>
<feature type="transmembrane region" description="Helical" evidence="9">
    <location>
        <begin position="285"/>
        <end position="302"/>
    </location>
</feature>
<dbReference type="InterPro" id="IPR003593">
    <property type="entry name" value="AAA+_ATPase"/>
</dbReference>
<keyword evidence="8 9" id="KW-0472">Membrane</keyword>
<keyword evidence="3" id="KW-1003">Cell membrane</keyword>
<dbReference type="InterPro" id="IPR039421">
    <property type="entry name" value="Type_1_exporter"/>
</dbReference>
<feature type="transmembrane region" description="Helical" evidence="9">
    <location>
        <begin position="146"/>
        <end position="164"/>
    </location>
</feature>
<evidence type="ECO:0000256" key="4">
    <source>
        <dbReference type="ARBA" id="ARBA00022692"/>
    </source>
</evidence>
<dbReference type="PROSITE" id="PS50893">
    <property type="entry name" value="ABC_TRANSPORTER_2"/>
    <property type="match status" value="1"/>
</dbReference>
<evidence type="ECO:0000256" key="7">
    <source>
        <dbReference type="ARBA" id="ARBA00022989"/>
    </source>
</evidence>
<dbReference type="RefSeq" id="WP_064304780.1">
    <property type="nucleotide sequence ID" value="NZ_LUCV01000049.1"/>
</dbReference>
<evidence type="ECO:0000256" key="8">
    <source>
        <dbReference type="ARBA" id="ARBA00023136"/>
    </source>
</evidence>
<dbReference type="Pfam" id="PF00664">
    <property type="entry name" value="ABC_membrane"/>
    <property type="match status" value="1"/>
</dbReference>
<dbReference type="Gene3D" id="3.40.50.300">
    <property type="entry name" value="P-loop containing nucleotide triphosphate hydrolases"/>
    <property type="match status" value="1"/>
</dbReference>
<keyword evidence="6 12" id="KW-0067">ATP-binding</keyword>
<dbReference type="SUPFAM" id="SSF90123">
    <property type="entry name" value="ABC transporter transmembrane region"/>
    <property type="match status" value="1"/>
</dbReference>
<evidence type="ECO:0000256" key="9">
    <source>
        <dbReference type="SAM" id="Phobius"/>
    </source>
</evidence>
<evidence type="ECO:0000256" key="3">
    <source>
        <dbReference type="ARBA" id="ARBA00022475"/>
    </source>
</evidence>
<keyword evidence="2" id="KW-0813">Transport</keyword>
<evidence type="ECO:0000256" key="2">
    <source>
        <dbReference type="ARBA" id="ARBA00022448"/>
    </source>
</evidence>
<feature type="transmembrane region" description="Helical" evidence="9">
    <location>
        <begin position="261"/>
        <end position="279"/>
    </location>
</feature>
<evidence type="ECO:0000259" key="10">
    <source>
        <dbReference type="PROSITE" id="PS50893"/>
    </source>
</evidence>
<dbReference type="EMBL" id="LUCV01000049">
    <property type="protein sequence ID" value="OAI85009.1"/>
    <property type="molecule type" value="Genomic_DNA"/>
</dbReference>
<dbReference type="Pfam" id="PF00005">
    <property type="entry name" value="ABC_tran"/>
    <property type="match status" value="1"/>
</dbReference>
<evidence type="ECO:0000259" key="11">
    <source>
        <dbReference type="PROSITE" id="PS50929"/>
    </source>
</evidence>
<dbReference type="PANTHER" id="PTHR43394:SF1">
    <property type="entry name" value="ATP-BINDING CASSETTE SUB-FAMILY B MEMBER 10, MITOCHONDRIAL"/>
    <property type="match status" value="1"/>
</dbReference>
<evidence type="ECO:0000256" key="6">
    <source>
        <dbReference type="ARBA" id="ARBA00022840"/>
    </source>
</evidence>